<dbReference type="GO" id="GO:0000976">
    <property type="term" value="F:transcription cis-regulatory region binding"/>
    <property type="evidence" value="ECO:0007669"/>
    <property type="project" value="TreeGrafter"/>
</dbReference>
<dbReference type="GO" id="GO:0000156">
    <property type="term" value="F:phosphorelay response regulator activity"/>
    <property type="evidence" value="ECO:0007669"/>
    <property type="project" value="TreeGrafter"/>
</dbReference>
<evidence type="ECO:0000256" key="1">
    <source>
        <dbReference type="ARBA" id="ARBA00004496"/>
    </source>
</evidence>
<dbReference type="CDD" id="cd00383">
    <property type="entry name" value="trans_reg_C"/>
    <property type="match status" value="1"/>
</dbReference>
<dbReference type="InterPro" id="IPR036388">
    <property type="entry name" value="WH-like_DNA-bd_sf"/>
</dbReference>
<dbReference type="PANTHER" id="PTHR48111">
    <property type="entry name" value="REGULATOR OF RPOS"/>
    <property type="match status" value="1"/>
</dbReference>
<keyword evidence="6" id="KW-0804">Transcription</keyword>
<dbReference type="InterPro" id="IPR016032">
    <property type="entry name" value="Sig_transdc_resp-reg_C-effctor"/>
</dbReference>
<comment type="subcellular location">
    <subcellularLocation>
        <location evidence="1">Cytoplasm</location>
    </subcellularLocation>
</comment>
<evidence type="ECO:0000313" key="12">
    <source>
        <dbReference type="Proteomes" id="UP000298246"/>
    </source>
</evidence>
<dbReference type="SUPFAM" id="SSF52172">
    <property type="entry name" value="CheY-like"/>
    <property type="match status" value="1"/>
</dbReference>
<accession>A0A4Y8Q5Z7</accession>
<dbReference type="InterPro" id="IPR001867">
    <property type="entry name" value="OmpR/PhoB-type_DNA-bd"/>
</dbReference>
<dbReference type="FunFam" id="1.10.10.10:FF:000018">
    <property type="entry name" value="DNA-binding response regulator ResD"/>
    <property type="match status" value="1"/>
</dbReference>
<organism evidence="11 12">
    <name type="scientific">Paenibacillus athensensis</name>
    <dbReference type="NCBI Taxonomy" id="1967502"/>
    <lineage>
        <taxon>Bacteria</taxon>
        <taxon>Bacillati</taxon>
        <taxon>Bacillota</taxon>
        <taxon>Bacilli</taxon>
        <taxon>Bacillales</taxon>
        <taxon>Paenibacillaceae</taxon>
        <taxon>Paenibacillus</taxon>
    </lineage>
</organism>
<keyword evidence="2 7" id="KW-0597">Phosphoprotein</keyword>
<proteinExistence type="predicted"/>
<dbReference type="Gene3D" id="3.40.50.2300">
    <property type="match status" value="1"/>
</dbReference>
<dbReference type="GO" id="GO:0032993">
    <property type="term" value="C:protein-DNA complex"/>
    <property type="evidence" value="ECO:0007669"/>
    <property type="project" value="TreeGrafter"/>
</dbReference>
<dbReference type="InterPro" id="IPR001789">
    <property type="entry name" value="Sig_transdc_resp-reg_receiver"/>
</dbReference>
<dbReference type="Gene3D" id="6.10.250.690">
    <property type="match status" value="1"/>
</dbReference>
<comment type="caution">
    <text evidence="11">The sequence shown here is derived from an EMBL/GenBank/DDBJ whole genome shotgun (WGS) entry which is preliminary data.</text>
</comment>
<dbReference type="PROSITE" id="PS50110">
    <property type="entry name" value="RESPONSE_REGULATORY"/>
    <property type="match status" value="1"/>
</dbReference>
<evidence type="ECO:0000256" key="3">
    <source>
        <dbReference type="ARBA" id="ARBA00023012"/>
    </source>
</evidence>
<dbReference type="Pfam" id="PF00072">
    <property type="entry name" value="Response_reg"/>
    <property type="match status" value="1"/>
</dbReference>
<evidence type="ECO:0000256" key="4">
    <source>
        <dbReference type="ARBA" id="ARBA00023015"/>
    </source>
</evidence>
<feature type="DNA-binding region" description="OmpR/PhoB-type" evidence="8">
    <location>
        <begin position="131"/>
        <end position="230"/>
    </location>
</feature>
<feature type="domain" description="OmpR/PhoB-type" evidence="10">
    <location>
        <begin position="131"/>
        <end position="230"/>
    </location>
</feature>
<dbReference type="OrthoDB" id="9790442at2"/>
<dbReference type="GO" id="GO:0005829">
    <property type="term" value="C:cytosol"/>
    <property type="evidence" value="ECO:0007669"/>
    <property type="project" value="TreeGrafter"/>
</dbReference>
<dbReference type="PANTHER" id="PTHR48111:SF26">
    <property type="entry name" value="STAGE 0 SPORULATION PROTEIN A HOMOLOG"/>
    <property type="match status" value="1"/>
</dbReference>
<sequence length="230" mass="26465">MSSRILIIEDERSIAELERDYLEIAGYTADIEGSGDTGLQRALAQAYDLIILDLMLPKVDGFEICRRIRSEKDIPILMVSAKKEDIDKIRGLGLGADDYIIKPFSPGELVARVKAHLSRYERLMGRKETKSDEVRIRGLLIDRTARRVFVNEREVVFTTKEFDLLTYLAVNPNRVFSKDQLFDHIWGMDSMGDIATVTVHIRKLREKVEQDPSNPQYIETIWGAGYRFRI</sequence>
<dbReference type="CDD" id="cd17574">
    <property type="entry name" value="REC_OmpR"/>
    <property type="match status" value="1"/>
</dbReference>
<dbReference type="SMART" id="SM00862">
    <property type="entry name" value="Trans_reg_C"/>
    <property type="match status" value="1"/>
</dbReference>
<feature type="modified residue" description="4-aspartylphosphate" evidence="7">
    <location>
        <position position="53"/>
    </location>
</feature>
<dbReference type="AlphaFoldDB" id="A0A4Y8Q5Z7"/>
<dbReference type="SUPFAM" id="SSF46894">
    <property type="entry name" value="C-terminal effector domain of the bipartite response regulators"/>
    <property type="match status" value="1"/>
</dbReference>
<feature type="domain" description="Response regulatory" evidence="9">
    <location>
        <begin position="4"/>
        <end position="117"/>
    </location>
</feature>
<keyword evidence="5 8" id="KW-0238">DNA-binding</keyword>
<dbReference type="Pfam" id="PF00486">
    <property type="entry name" value="Trans_reg_C"/>
    <property type="match status" value="1"/>
</dbReference>
<dbReference type="Gene3D" id="1.10.10.10">
    <property type="entry name" value="Winged helix-like DNA-binding domain superfamily/Winged helix DNA-binding domain"/>
    <property type="match status" value="1"/>
</dbReference>
<dbReference type="PROSITE" id="PS51755">
    <property type="entry name" value="OMPR_PHOB"/>
    <property type="match status" value="1"/>
</dbReference>
<evidence type="ECO:0000259" key="9">
    <source>
        <dbReference type="PROSITE" id="PS50110"/>
    </source>
</evidence>
<dbReference type="RefSeq" id="WP_134751223.1">
    <property type="nucleotide sequence ID" value="NZ_MYFO02000005.1"/>
</dbReference>
<protein>
    <submittedName>
        <fullName evidence="11">DNA-binding response regulator</fullName>
    </submittedName>
</protein>
<evidence type="ECO:0000313" key="11">
    <source>
        <dbReference type="EMBL" id="TFE89236.1"/>
    </source>
</evidence>
<dbReference type="Proteomes" id="UP000298246">
    <property type="component" value="Unassembled WGS sequence"/>
</dbReference>
<keyword evidence="12" id="KW-1185">Reference proteome</keyword>
<evidence type="ECO:0000256" key="7">
    <source>
        <dbReference type="PROSITE-ProRule" id="PRU00169"/>
    </source>
</evidence>
<evidence type="ECO:0000256" key="6">
    <source>
        <dbReference type="ARBA" id="ARBA00023163"/>
    </source>
</evidence>
<dbReference type="EMBL" id="MYFO01000007">
    <property type="protein sequence ID" value="TFE89236.1"/>
    <property type="molecule type" value="Genomic_DNA"/>
</dbReference>
<keyword evidence="4" id="KW-0805">Transcription regulation</keyword>
<reference evidence="11 12" key="1">
    <citation type="submission" date="2017-03" db="EMBL/GenBank/DDBJ databases">
        <title>Isolation of Levoglucosan Utilizing Bacteria.</title>
        <authorList>
            <person name="Arya A.S."/>
        </authorList>
    </citation>
    <scope>NUCLEOTIDE SEQUENCE [LARGE SCALE GENOMIC DNA]</scope>
    <source>
        <strain evidence="11 12">MEC069</strain>
    </source>
</reference>
<dbReference type="FunFam" id="3.40.50.2300:FF:000001">
    <property type="entry name" value="DNA-binding response regulator PhoB"/>
    <property type="match status" value="1"/>
</dbReference>
<evidence type="ECO:0000256" key="2">
    <source>
        <dbReference type="ARBA" id="ARBA00022553"/>
    </source>
</evidence>
<name>A0A4Y8Q5Z7_9BACL</name>
<evidence type="ECO:0000256" key="8">
    <source>
        <dbReference type="PROSITE-ProRule" id="PRU01091"/>
    </source>
</evidence>
<dbReference type="InterPro" id="IPR039420">
    <property type="entry name" value="WalR-like"/>
</dbReference>
<dbReference type="InterPro" id="IPR011006">
    <property type="entry name" value="CheY-like_superfamily"/>
</dbReference>
<dbReference type="SMART" id="SM00448">
    <property type="entry name" value="REC"/>
    <property type="match status" value="1"/>
</dbReference>
<evidence type="ECO:0000259" key="10">
    <source>
        <dbReference type="PROSITE" id="PS51755"/>
    </source>
</evidence>
<gene>
    <name evidence="11" type="ORF">B5M42_07160</name>
</gene>
<keyword evidence="3" id="KW-0902">Two-component regulatory system</keyword>
<dbReference type="GO" id="GO:0006355">
    <property type="term" value="P:regulation of DNA-templated transcription"/>
    <property type="evidence" value="ECO:0007669"/>
    <property type="project" value="InterPro"/>
</dbReference>
<evidence type="ECO:0000256" key="5">
    <source>
        <dbReference type="ARBA" id="ARBA00023125"/>
    </source>
</evidence>